<proteinExistence type="predicted"/>
<dbReference type="SFLD" id="SFLDG01129">
    <property type="entry name" value="C1.5:_HAD__Beta-PGM__Phosphata"/>
    <property type="match status" value="1"/>
</dbReference>
<organism evidence="1 2">
    <name type="scientific">Breznakiella homolactica</name>
    <dbReference type="NCBI Taxonomy" id="2798577"/>
    <lineage>
        <taxon>Bacteria</taxon>
        <taxon>Pseudomonadati</taxon>
        <taxon>Spirochaetota</taxon>
        <taxon>Spirochaetia</taxon>
        <taxon>Spirochaetales</taxon>
        <taxon>Breznakiellaceae</taxon>
        <taxon>Breznakiella</taxon>
    </lineage>
</organism>
<dbReference type="InterPro" id="IPR036412">
    <property type="entry name" value="HAD-like_sf"/>
</dbReference>
<keyword evidence="1" id="KW-0378">Hydrolase</keyword>
<evidence type="ECO:0000313" key="2">
    <source>
        <dbReference type="Proteomes" id="UP000595917"/>
    </source>
</evidence>
<protein>
    <submittedName>
        <fullName evidence="1">HAD family hydrolase</fullName>
    </submittedName>
</protein>
<dbReference type="InterPro" id="IPR023214">
    <property type="entry name" value="HAD_sf"/>
</dbReference>
<dbReference type="SUPFAM" id="SSF56784">
    <property type="entry name" value="HAD-like"/>
    <property type="match status" value="1"/>
</dbReference>
<dbReference type="InterPro" id="IPR051828">
    <property type="entry name" value="HAD-like_hydrolase_domain"/>
</dbReference>
<gene>
    <name evidence="1" type="ORF">JFL75_07700</name>
</gene>
<reference evidence="1" key="1">
    <citation type="submission" date="2021-01" db="EMBL/GenBank/DDBJ databases">
        <title>Description of Breznakiella homolactica.</title>
        <authorList>
            <person name="Song Y."/>
            <person name="Brune A."/>
        </authorList>
    </citation>
    <scope>NUCLEOTIDE SEQUENCE</scope>
    <source>
        <strain evidence="1">RmG30</strain>
    </source>
</reference>
<dbReference type="PANTHER" id="PTHR46191">
    <property type="match status" value="1"/>
</dbReference>
<accession>A0A7T8BBV8</accession>
<dbReference type="AlphaFoldDB" id="A0A7T8BBV8"/>
<dbReference type="Proteomes" id="UP000595917">
    <property type="component" value="Chromosome"/>
</dbReference>
<sequence length="298" mass="33235">MNEAERQRYVSIIRDSSEPLETLPQPPLPAEFEARLIPGKEQSLRGISTVLFDVYGTLFSSSAGDIGVSSGYVRGSLDDLALRYTEDCTGEELKAYFRNAVLQAHERLFSETPYPEVRVDELWKAFPRKADTIGYRELALRYELAVNPVYPMAGARDCLRDLSAAGITLGIISNAQFYTPLLFEAFFGSLPEAMGFDPDLLVYSYREGEAKPAPSLFNKALDVLRSRGQDPGSVLYIGNDMLNDIYGAASAGFKTVLFAGDPRSLRLREGNRLIRNTMPDGVVRRLEDLLFLADRPRQ</sequence>
<dbReference type="Gene3D" id="3.40.50.1000">
    <property type="entry name" value="HAD superfamily/HAD-like"/>
    <property type="match status" value="1"/>
</dbReference>
<dbReference type="Pfam" id="PF00702">
    <property type="entry name" value="Hydrolase"/>
    <property type="match status" value="1"/>
</dbReference>
<dbReference type="PANTHER" id="PTHR46191:SF2">
    <property type="entry name" value="HALOACID DEHALOGENASE-LIKE HYDROLASE DOMAIN-CONTAINING PROTEIN 3"/>
    <property type="match status" value="1"/>
</dbReference>
<evidence type="ECO:0000313" key="1">
    <source>
        <dbReference type="EMBL" id="QQO10791.1"/>
    </source>
</evidence>
<dbReference type="RefSeq" id="WP_215628096.1">
    <property type="nucleotide sequence ID" value="NZ_CP067089.2"/>
</dbReference>
<dbReference type="GO" id="GO:0016787">
    <property type="term" value="F:hydrolase activity"/>
    <property type="evidence" value="ECO:0007669"/>
    <property type="project" value="UniProtKB-KW"/>
</dbReference>
<dbReference type="InterPro" id="IPR006439">
    <property type="entry name" value="HAD-SF_hydro_IA"/>
</dbReference>
<keyword evidence="2" id="KW-1185">Reference proteome</keyword>
<dbReference type="PRINTS" id="PR00413">
    <property type="entry name" value="HADHALOGNASE"/>
</dbReference>
<name>A0A7T8BBV8_9SPIR</name>
<dbReference type="KEGG" id="bhc:JFL75_07700"/>
<dbReference type="EMBL" id="CP067089">
    <property type="protein sequence ID" value="QQO10791.1"/>
    <property type="molecule type" value="Genomic_DNA"/>
</dbReference>
<dbReference type="SFLD" id="SFLDS00003">
    <property type="entry name" value="Haloacid_Dehalogenase"/>
    <property type="match status" value="1"/>
</dbReference>